<organism evidence="3 4">
    <name type="scientific">Pantoea trifolii</name>
    <dbReference type="NCBI Taxonomy" id="2968030"/>
    <lineage>
        <taxon>Bacteria</taxon>
        <taxon>Pseudomonadati</taxon>
        <taxon>Pseudomonadota</taxon>
        <taxon>Gammaproteobacteria</taxon>
        <taxon>Enterobacterales</taxon>
        <taxon>Erwiniaceae</taxon>
        <taxon>Pantoea</taxon>
    </lineage>
</organism>
<gene>
    <name evidence="3" type="ORF">NQH49_07895</name>
</gene>
<evidence type="ECO:0000256" key="2">
    <source>
        <dbReference type="SAM" id="SignalP"/>
    </source>
</evidence>
<sequence length="65" mass="7046">MGKKSVAAWFFLLLSLGACAQLPAGEVNLPTQHERHLKGGSSVADVAETPDEHIKERTEDVGHHQ</sequence>
<proteinExistence type="predicted"/>
<feature type="compositionally biased region" description="Basic and acidic residues" evidence="1">
    <location>
        <begin position="50"/>
        <end position="65"/>
    </location>
</feature>
<keyword evidence="2" id="KW-0732">Signal</keyword>
<dbReference type="EMBL" id="JANIET010000001">
    <property type="protein sequence ID" value="MCQ8227394.1"/>
    <property type="molecule type" value="Genomic_DNA"/>
</dbReference>
<evidence type="ECO:0008006" key="5">
    <source>
        <dbReference type="Google" id="ProtNLM"/>
    </source>
</evidence>
<dbReference type="PROSITE" id="PS51257">
    <property type="entry name" value="PROKAR_LIPOPROTEIN"/>
    <property type="match status" value="1"/>
</dbReference>
<feature type="region of interest" description="Disordered" evidence="1">
    <location>
        <begin position="35"/>
        <end position="65"/>
    </location>
</feature>
<evidence type="ECO:0000256" key="1">
    <source>
        <dbReference type="SAM" id="MobiDB-lite"/>
    </source>
</evidence>
<evidence type="ECO:0000313" key="4">
    <source>
        <dbReference type="Proteomes" id="UP001300015"/>
    </source>
</evidence>
<accession>A0ABT1VJ31</accession>
<reference evidence="3 4" key="1">
    <citation type="submission" date="2022-07" db="EMBL/GenBank/DDBJ databases">
        <title>Pantoea trifolii sp. nov. isolated from root nodules of Trifolium rubens.</title>
        <authorList>
            <person name="Kalita M."/>
            <person name="Wdowiak-Wrobel S."/>
            <person name="Marek-Kozaczuk M."/>
            <person name="Palusinska-Szysz M."/>
            <person name="Sokolowski W."/>
            <person name="Coutinho T."/>
            <person name="Hlahane L."/>
        </authorList>
    </citation>
    <scope>NUCLEOTIDE SEQUENCE [LARGE SCALE GENOMIC DNA]</scope>
    <source>
        <strain evidence="3 4">MMK2</strain>
    </source>
</reference>
<keyword evidence="4" id="KW-1185">Reference proteome</keyword>
<comment type="caution">
    <text evidence="3">The sequence shown here is derived from an EMBL/GenBank/DDBJ whole genome shotgun (WGS) entry which is preliminary data.</text>
</comment>
<protein>
    <recommendedName>
        <fullName evidence="5">Lipoprotein</fullName>
    </recommendedName>
</protein>
<dbReference type="Proteomes" id="UP001300015">
    <property type="component" value="Unassembled WGS sequence"/>
</dbReference>
<feature type="signal peptide" evidence="2">
    <location>
        <begin position="1"/>
        <end position="20"/>
    </location>
</feature>
<name>A0ABT1VJ31_9GAMM</name>
<dbReference type="RefSeq" id="WP_256696225.1">
    <property type="nucleotide sequence ID" value="NZ_JANIES010000001.1"/>
</dbReference>
<feature type="chain" id="PRO_5045759699" description="Lipoprotein" evidence="2">
    <location>
        <begin position="21"/>
        <end position="65"/>
    </location>
</feature>
<evidence type="ECO:0000313" key="3">
    <source>
        <dbReference type="EMBL" id="MCQ8227394.1"/>
    </source>
</evidence>